<gene>
    <name evidence="1" type="ORF">LSAT_V11C300149450</name>
</gene>
<sequence length="84" mass="9987">MPTHHHMINNILLDSPPNKQSFSLVKQIAGIKTATETEAEQRQRYREQKLHILEANEQRKAQLLDLEIENQDMKYFLRLHDHLT</sequence>
<evidence type="ECO:0000313" key="2">
    <source>
        <dbReference type="Proteomes" id="UP000235145"/>
    </source>
</evidence>
<keyword evidence="2" id="KW-1185">Reference proteome</keyword>
<proteinExistence type="predicted"/>
<reference evidence="1 2" key="1">
    <citation type="journal article" date="2017" name="Nat. Commun.">
        <title>Genome assembly with in vitro proximity ligation data and whole-genome triplication in lettuce.</title>
        <authorList>
            <person name="Reyes-Chin-Wo S."/>
            <person name="Wang Z."/>
            <person name="Yang X."/>
            <person name="Kozik A."/>
            <person name="Arikit S."/>
            <person name="Song C."/>
            <person name="Xia L."/>
            <person name="Froenicke L."/>
            <person name="Lavelle D.O."/>
            <person name="Truco M.J."/>
            <person name="Xia R."/>
            <person name="Zhu S."/>
            <person name="Xu C."/>
            <person name="Xu H."/>
            <person name="Xu X."/>
            <person name="Cox K."/>
            <person name="Korf I."/>
            <person name="Meyers B.C."/>
            <person name="Michelmore R.W."/>
        </authorList>
    </citation>
    <scope>NUCLEOTIDE SEQUENCE [LARGE SCALE GENOMIC DNA]</scope>
    <source>
        <strain evidence="2">cv. Salinas</strain>
        <tissue evidence="1">Seedlings</tissue>
    </source>
</reference>
<dbReference type="Proteomes" id="UP000235145">
    <property type="component" value="Unassembled WGS sequence"/>
</dbReference>
<name>A0A9R1W620_LACSA</name>
<protein>
    <recommendedName>
        <fullName evidence="3">No apical meristem-associated C-terminal domain-containing protein</fullName>
    </recommendedName>
</protein>
<evidence type="ECO:0008006" key="3">
    <source>
        <dbReference type="Google" id="ProtNLM"/>
    </source>
</evidence>
<comment type="caution">
    <text evidence="1">The sequence shown here is derived from an EMBL/GenBank/DDBJ whole genome shotgun (WGS) entry which is preliminary data.</text>
</comment>
<dbReference type="AlphaFoldDB" id="A0A9R1W620"/>
<organism evidence="1 2">
    <name type="scientific">Lactuca sativa</name>
    <name type="common">Garden lettuce</name>
    <dbReference type="NCBI Taxonomy" id="4236"/>
    <lineage>
        <taxon>Eukaryota</taxon>
        <taxon>Viridiplantae</taxon>
        <taxon>Streptophyta</taxon>
        <taxon>Embryophyta</taxon>
        <taxon>Tracheophyta</taxon>
        <taxon>Spermatophyta</taxon>
        <taxon>Magnoliopsida</taxon>
        <taxon>eudicotyledons</taxon>
        <taxon>Gunneridae</taxon>
        <taxon>Pentapetalae</taxon>
        <taxon>asterids</taxon>
        <taxon>campanulids</taxon>
        <taxon>Asterales</taxon>
        <taxon>Asteraceae</taxon>
        <taxon>Cichorioideae</taxon>
        <taxon>Cichorieae</taxon>
        <taxon>Lactucinae</taxon>
        <taxon>Lactuca</taxon>
    </lineage>
</organism>
<accession>A0A9R1W620</accession>
<dbReference type="EMBL" id="NBSK02000003">
    <property type="protein sequence ID" value="KAJ0216836.1"/>
    <property type="molecule type" value="Genomic_DNA"/>
</dbReference>
<evidence type="ECO:0000313" key="1">
    <source>
        <dbReference type="EMBL" id="KAJ0216836.1"/>
    </source>
</evidence>